<feature type="transmembrane region" description="Helical" evidence="9">
    <location>
        <begin position="131"/>
        <end position="151"/>
    </location>
</feature>
<evidence type="ECO:0000256" key="1">
    <source>
        <dbReference type="ARBA" id="ARBA00004429"/>
    </source>
</evidence>
<comment type="subunit">
    <text evidence="9">The complex comprises the extracytoplasmic solute receptor protein and the two transmembrane proteins.</text>
</comment>
<evidence type="ECO:0000256" key="8">
    <source>
        <dbReference type="ARBA" id="ARBA00038436"/>
    </source>
</evidence>
<accession>A0A0D6IEL2</accession>
<dbReference type="AlphaFoldDB" id="A0A0D6IEL2"/>
<keyword evidence="6 9" id="KW-1133">Transmembrane helix</keyword>
<evidence type="ECO:0000313" key="26">
    <source>
        <dbReference type="EMBL" id="MIT52046.1"/>
    </source>
</evidence>
<keyword evidence="2 9" id="KW-0813">Transport</keyword>
<reference evidence="24" key="3">
    <citation type="journal article" date="2018" name="Genome Biol.">
        <title>SKESA: strategic k-mer extension for scrupulous assemblies.</title>
        <authorList>
            <person name="Souvorov A."/>
            <person name="Agarwala R."/>
            <person name="Lipman D.J."/>
        </authorList>
    </citation>
    <scope>NUCLEOTIDE SEQUENCE</scope>
    <source>
        <strain evidence="24">Salmonella enterica</strain>
    </source>
</reference>
<name>A0A0D6IEL2_SALTM</name>
<evidence type="ECO:0000256" key="2">
    <source>
        <dbReference type="ARBA" id="ARBA00022448"/>
    </source>
</evidence>
<evidence type="ECO:0000259" key="10">
    <source>
        <dbReference type="Pfam" id="PF04290"/>
    </source>
</evidence>
<dbReference type="Proteomes" id="UP000034636">
    <property type="component" value="Chromosome"/>
</dbReference>
<dbReference type="EMBL" id="JYVU01000066">
    <property type="protein sequence ID" value="KTZ06571.1"/>
    <property type="molecule type" value="Genomic_DNA"/>
</dbReference>
<dbReference type="EMBL" id="AAMLUT010000026">
    <property type="protein sequence ID" value="EDI6666939.1"/>
    <property type="molecule type" value="Genomic_DNA"/>
</dbReference>
<evidence type="ECO:0000313" key="27">
    <source>
        <dbReference type="EMBL" id="MLP84276.1"/>
    </source>
</evidence>
<dbReference type="Proteomes" id="UP000839909">
    <property type="component" value="Unassembled WGS sequence"/>
</dbReference>
<evidence type="ECO:0000256" key="7">
    <source>
        <dbReference type="ARBA" id="ARBA00023136"/>
    </source>
</evidence>
<keyword evidence="7 9" id="KW-0472">Membrane</keyword>
<comment type="similarity">
    <text evidence="8 9">Belongs to the TRAP transporter small permease family.</text>
</comment>
<evidence type="ECO:0000313" key="16">
    <source>
        <dbReference type="EMBL" id="EBZ6919808.1"/>
    </source>
</evidence>
<organism evidence="17">
    <name type="scientific">Salmonella typhimurium</name>
    <dbReference type="NCBI Taxonomy" id="90371"/>
    <lineage>
        <taxon>Bacteria</taxon>
        <taxon>Pseudomonadati</taxon>
        <taxon>Pseudomonadota</taxon>
        <taxon>Gammaproteobacteria</taxon>
        <taxon>Enterobacterales</taxon>
        <taxon>Enterobacteriaceae</taxon>
        <taxon>Salmonella</taxon>
    </lineage>
</organism>
<dbReference type="EMBL" id="AAHIDF010000007">
    <property type="protein sequence ID" value="EBW3628130.1"/>
    <property type="molecule type" value="Genomic_DNA"/>
</dbReference>
<evidence type="ECO:0000313" key="20">
    <source>
        <dbReference type="EMBL" id="ECU8354240.1"/>
    </source>
</evidence>
<dbReference type="Proteomes" id="UP000054461">
    <property type="component" value="Unassembled WGS sequence"/>
</dbReference>
<evidence type="ECO:0000313" key="17">
    <source>
        <dbReference type="EMBL" id="ECA7397018.1"/>
    </source>
</evidence>
<evidence type="ECO:0000256" key="9">
    <source>
        <dbReference type="RuleBase" id="RU369079"/>
    </source>
</evidence>
<dbReference type="EMBL" id="AAKRET010000010">
    <property type="protein sequence ID" value="ECU8354240.1"/>
    <property type="molecule type" value="Genomic_DNA"/>
</dbReference>
<dbReference type="EMBL" id="AAHIPE010000020">
    <property type="protein sequence ID" value="EBW5464198.1"/>
    <property type="molecule type" value="Genomic_DNA"/>
</dbReference>
<accession>A0A0H3T7Q5</accession>
<dbReference type="Proteomes" id="UP000839905">
    <property type="component" value="Unassembled WGS sequence"/>
</dbReference>
<dbReference type="EMBL" id="AAIGQE010000004">
    <property type="protein sequence ID" value="ECE0294990.1"/>
    <property type="molecule type" value="Genomic_DNA"/>
</dbReference>
<dbReference type="Proteomes" id="UP000839914">
    <property type="component" value="Unassembled WGS sequence"/>
</dbReference>
<dbReference type="PROSITE" id="PS51257">
    <property type="entry name" value="PROKAR_LIPOPROTEIN"/>
    <property type="match status" value="1"/>
</dbReference>
<sequence length="160" mass="18003">MRILTNALNKILAGCCCIILAVMVACVSWQVAARFIFNAPSSTLDEFTQILFMWMILLGGVYTAGLKKHLAIDLLAQKLSRTPALMLDSIIQVIITVFALIFMVYGGDIIVEKAAHVSQMSPVLKWPMDKVYWVMPISGVILVYYTIVNVIDNYHQRHLR</sequence>
<dbReference type="EMBL" id="AAKUOT010000006">
    <property type="protein sequence ID" value="ECV8760200.1"/>
    <property type="molecule type" value="Genomic_DNA"/>
</dbReference>
<evidence type="ECO:0000313" key="23">
    <source>
        <dbReference type="EMBL" id="EDI6666939.1"/>
    </source>
</evidence>
<comment type="subcellular location">
    <subcellularLocation>
        <location evidence="1 9">Cell inner membrane</location>
        <topology evidence="1 9">Multi-pass membrane protein</topology>
    </subcellularLocation>
</comment>
<reference evidence="24" key="7">
    <citation type="submission" date="2019-10" db="EMBL/GenBank/DDBJ databases">
        <authorList>
            <consortium name="NCBI Pathogen Detection Project"/>
        </authorList>
    </citation>
    <scope>NUCLEOTIDE SEQUENCE</scope>
    <source>
        <strain evidence="24">Salmonella enterica</strain>
    </source>
</reference>
<reference evidence="11 28" key="2">
    <citation type="journal article" date="2015" name="Genome Announc.">
        <title>Complete Genome Sequencing of a Multidrug-Resistant and Human-Invasive Salmonella enterica Serovar Typhimurium Strain of the Emerging Sequence Type 213 Genotype.</title>
        <authorList>
            <person name="Calva E."/>
            <person name="Silva C."/>
            <person name="Zaidi M.B."/>
            <person name="Sanchez-Flores A."/>
            <person name="Estrada K."/>
            <person name="Silva G.G."/>
            <person name="Soto-Jimenez L.M."/>
            <person name="Wiesner M."/>
            <person name="Fernandez-Mora M."/>
            <person name="Edwards R.A."/>
            <person name="Vinuesa P."/>
        </authorList>
    </citation>
    <scope>NUCLEOTIDE SEQUENCE [LARGE SCALE GENOMIC DNA]</scope>
    <source>
        <strain evidence="11 28">YU39</strain>
    </source>
</reference>
<evidence type="ECO:0000313" key="25">
    <source>
        <dbReference type="EMBL" id="KTZ06571.1"/>
    </source>
</evidence>
<feature type="transmembrane region" description="Helical" evidence="9">
    <location>
        <begin position="49"/>
        <end position="66"/>
    </location>
</feature>
<evidence type="ECO:0000313" key="21">
    <source>
        <dbReference type="EMBL" id="ECV8760200.1"/>
    </source>
</evidence>
<dbReference type="PANTHER" id="PTHR35011">
    <property type="entry name" value="2,3-DIKETO-L-GULONATE TRAP TRANSPORTER SMALL PERMEASE PROTEIN YIAM"/>
    <property type="match status" value="1"/>
</dbReference>
<dbReference type="InterPro" id="IPR007387">
    <property type="entry name" value="TRAP_DctQ"/>
</dbReference>
<evidence type="ECO:0000256" key="3">
    <source>
        <dbReference type="ARBA" id="ARBA00022475"/>
    </source>
</evidence>
<evidence type="ECO:0000313" key="29">
    <source>
        <dbReference type="Proteomes" id="UP000054461"/>
    </source>
</evidence>
<reference evidence="20" key="5">
    <citation type="submission" date="2018-08" db="EMBL/GenBank/DDBJ databases">
        <authorList>
            <consortium name="PulseNet: The National Subtyping Network for Foodborne Disease Surveillance"/>
            <person name="Tarr C.L."/>
            <person name="Trees E."/>
            <person name="Katz L.S."/>
            <person name="Carleton-Romer H.A."/>
            <person name="Stroika S."/>
            <person name="Kucerova Z."/>
            <person name="Roache K.F."/>
            <person name="Sabol A.L."/>
            <person name="Besser J."/>
            <person name="Gerner-Smidt P."/>
        </authorList>
    </citation>
    <scope>NUCLEOTIDE SEQUENCE [LARGE SCALE GENOMIC DNA]</scope>
    <source>
        <strain evidence="20">PNUSAS008736</strain>
        <strain evidence="23">PNUSAS016739</strain>
    </source>
</reference>
<dbReference type="EMBL" id="AAHRYM010000002">
    <property type="protein sequence ID" value="EBZ6919808.1"/>
    <property type="molecule type" value="Genomic_DNA"/>
</dbReference>
<dbReference type="EMBL" id="AALDNI010000017">
    <property type="protein sequence ID" value="ECY5341522.1"/>
    <property type="molecule type" value="Genomic_DNA"/>
</dbReference>
<evidence type="ECO:0000313" key="14">
    <source>
        <dbReference type="EMBL" id="EBW5464198.1"/>
    </source>
</evidence>
<dbReference type="Proteomes" id="UP000839617">
    <property type="component" value="Unassembled WGS sequence"/>
</dbReference>
<evidence type="ECO:0000313" key="19">
    <source>
        <dbReference type="EMBL" id="ECF1542180.1"/>
    </source>
</evidence>
<evidence type="ECO:0000313" key="12">
    <source>
        <dbReference type="EMBL" id="EBU9271277.1"/>
    </source>
</evidence>
<dbReference type="EMBL" id="DAAFPQ010000001">
    <property type="protein sequence ID" value="HAB0969166.1"/>
    <property type="molecule type" value="Genomic_DNA"/>
</dbReference>
<reference evidence="17" key="6">
    <citation type="submission" date="2019-01" db="EMBL/GenBank/DDBJ databases">
        <authorList>
            <person name="Ashton P.M."/>
            <person name="Dallman T."/>
            <person name="Nair S."/>
            <person name="De Pinna E."/>
            <person name="Peters T."/>
            <person name="Grant K."/>
        </authorList>
    </citation>
    <scope>NUCLEOTIDE SEQUENCE</scope>
    <source>
        <strain evidence="13">231108</strain>
        <strain evidence="19">265852</strain>
        <strain evidence="26">29290</strain>
        <strain evidence="15">356083</strain>
        <strain evidence="14">422529</strain>
        <strain evidence="27">425567</strain>
        <strain evidence="22">43916</strain>
        <strain evidence="12">488670</strain>
        <strain evidence="17">573539</strain>
        <strain evidence="16">632340</strain>
        <strain evidence="21">86846</strain>
    </source>
</reference>
<dbReference type="EMBL" id="AAHVIE010000002">
    <property type="protein sequence ID" value="ECA7397018.1"/>
    <property type="molecule type" value="Genomic_DNA"/>
</dbReference>
<evidence type="ECO:0000313" key="13">
    <source>
        <dbReference type="EMBL" id="EBW3628130.1"/>
    </source>
</evidence>
<evidence type="ECO:0000256" key="6">
    <source>
        <dbReference type="ARBA" id="ARBA00022989"/>
    </source>
</evidence>
<dbReference type="Proteomes" id="UP000839595">
    <property type="component" value="Unassembled WGS sequence"/>
</dbReference>
<evidence type="ECO:0000313" key="15">
    <source>
        <dbReference type="EMBL" id="EBY1702487.1"/>
    </source>
</evidence>
<accession>A0A0F7JBW8</accession>
<keyword evidence="3" id="KW-1003">Cell membrane</keyword>
<dbReference type="Proteomes" id="UP000839908">
    <property type="component" value="Unassembled WGS sequence"/>
</dbReference>
<keyword evidence="4 9" id="KW-0997">Cell inner membrane</keyword>
<evidence type="ECO:0000313" key="18">
    <source>
        <dbReference type="EMBL" id="ECE0294990.1"/>
    </source>
</evidence>
<protein>
    <recommendedName>
        <fullName evidence="9">TRAP transporter small permease protein</fullName>
    </recommendedName>
</protein>
<dbReference type="Pfam" id="PF04290">
    <property type="entry name" value="DctQ"/>
    <property type="match status" value="1"/>
</dbReference>
<dbReference type="KEGG" id="seni:CY43_16525"/>
<proteinExistence type="inferred from homology"/>
<dbReference type="OMA" id="ARFSLIW"/>
<dbReference type="EMBL" id="AAHDPU010000002">
    <property type="protein sequence ID" value="EBU9271277.1"/>
    <property type="molecule type" value="Genomic_DNA"/>
</dbReference>
<dbReference type="Proteomes" id="UP000839616">
    <property type="component" value="Unassembled WGS sequence"/>
</dbReference>
<dbReference type="EMBL" id="AAIKGB010000002">
    <property type="protein sequence ID" value="ECF1542180.1"/>
    <property type="molecule type" value="Genomic_DNA"/>
</dbReference>
<reference evidence="25 29" key="1">
    <citation type="submission" date="2014-09" db="EMBL/GenBank/DDBJ databases">
        <title>Salmonella Genotype and Phenotype Association.</title>
        <authorList>
            <person name="Chen Y."/>
            <person name="Folster J."/>
            <person name="Ayers S."/>
            <person name="Kabera C."/>
            <person name="Li C."/>
            <person name="Mukherjee S."/>
            <person name="Lam C."/>
            <person name="Zhao S."/>
            <person name="McDermott P."/>
        </authorList>
    </citation>
    <scope>NUCLEOTIDE SEQUENCE [LARGE SCALE GENOMIC DNA]</scope>
    <source>
        <strain evidence="25 29">CVM N32045</strain>
    </source>
</reference>
<evidence type="ECO:0000313" key="30">
    <source>
        <dbReference type="Proteomes" id="UP000338496"/>
    </source>
</evidence>
<feature type="domain" description="Tripartite ATP-independent periplasmic transporters DctQ component" evidence="10">
    <location>
        <begin position="23"/>
        <end position="152"/>
    </location>
</feature>
<dbReference type="PATRIC" id="fig|59201.158.peg.3444"/>
<feature type="transmembrane region" description="Helical" evidence="9">
    <location>
        <begin position="87"/>
        <end position="111"/>
    </location>
</feature>
<dbReference type="EMBL" id="CP011428">
    <property type="protein sequence ID" value="AKH08807.1"/>
    <property type="molecule type" value="Genomic_DNA"/>
</dbReference>
<evidence type="ECO:0000313" key="11">
    <source>
        <dbReference type="EMBL" id="AKH08807.1"/>
    </source>
</evidence>
<evidence type="ECO:0000256" key="5">
    <source>
        <dbReference type="ARBA" id="ARBA00022692"/>
    </source>
</evidence>
<dbReference type="Proteomes" id="UP000338496">
    <property type="component" value="Unassembled WGS sequence"/>
</dbReference>
<reference evidence="18 30" key="4">
    <citation type="submission" date="2018-07" db="EMBL/GenBank/DDBJ databases">
        <authorList>
            <consortium name="GenomeTrakr network: Whole genome sequencing for foodborne pathogen traceback"/>
        </authorList>
    </citation>
    <scope>NUCLEOTIDE SEQUENCE [LARGE SCALE GENOMIC DNA]</scope>
    <source>
        <strain evidence="18 30">VA_WGS-00080</strain>
    </source>
</reference>
<evidence type="ECO:0000313" key="24">
    <source>
        <dbReference type="EMBL" id="HAB0969166.1"/>
    </source>
</evidence>
<dbReference type="EMBL" id="RVDJ01000002">
    <property type="protein sequence ID" value="MLP84276.1"/>
    <property type="molecule type" value="Genomic_DNA"/>
</dbReference>
<dbReference type="Proteomes" id="UP000839907">
    <property type="component" value="Unassembled WGS sequence"/>
</dbReference>
<dbReference type="RefSeq" id="WP_001221827.1">
    <property type="nucleotide sequence ID" value="NZ_AP023291.1"/>
</dbReference>
<dbReference type="Proteomes" id="UP000839581">
    <property type="component" value="Unassembled WGS sequence"/>
</dbReference>
<keyword evidence="5 9" id="KW-0812">Transmembrane</keyword>
<feature type="transmembrane region" description="Helical" evidence="9">
    <location>
        <begin position="12"/>
        <end position="37"/>
    </location>
</feature>
<evidence type="ECO:0000256" key="4">
    <source>
        <dbReference type="ARBA" id="ARBA00022519"/>
    </source>
</evidence>
<dbReference type="Proteomes" id="UP000885258">
    <property type="component" value="Unassembled WGS sequence"/>
</dbReference>
<evidence type="ECO:0000313" key="22">
    <source>
        <dbReference type="EMBL" id="ECY5341522.1"/>
    </source>
</evidence>
<dbReference type="eggNOG" id="COG3090">
    <property type="taxonomic scope" value="Bacteria"/>
</dbReference>
<dbReference type="EMBL" id="RSUA01000077">
    <property type="protein sequence ID" value="MIT52046.1"/>
    <property type="molecule type" value="Genomic_DNA"/>
</dbReference>
<dbReference type="PANTHER" id="PTHR35011:SF2">
    <property type="entry name" value="2,3-DIKETO-L-GULONATE TRAP TRANSPORTER SMALL PERMEASE PROTEIN YIAM"/>
    <property type="match status" value="1"/>
</dbReference>
<dbReference type="EMBL" id="AAHNIA010000017">
    <property type="protein sequence ID" value="EBY1702487.1"/>
    <property type="molecule type" value="Genomic_DNA"/>
</dbReference>
<dbReference type="GO" id="GO:0015740">
    <property type="term" value="P:C4-dicarboxylate transport"/>
    <property type="evidence" value="ECO:0007669"/>
    <property type="project" value="TreeGrafter"/>
</dbReference>
<dbReference type="GO" id="GO:0005886">
    <property type="term" value="C:plasma membrane"/>
    <property type="evidence" value="ECO:0007669"/>
    <property type="project" value="UniProtKB-SubCell"/>
</dbReference>
<dbReference type="Proteomes" id="UP000839911">
    <property type="component" value="Unassembled WGS sequence"/>
</dbReference>
<dbReference type="Proteomes" id="UP000885385">
    <property type="component" value="Unassembled WGS sequence"/>
</dbReference>
<dbReference type="GO" id="GO:0022857">
    <property type="term" value="F:transmembrane transporter activity"/>
    <property type="evidence" value="ECO:0007669"/>
    <property type="project" value="UniProtKB-UniRule"/>
</dbReference>
<gene>
    <name evidence="21" type="ORF">AAB27_04760</name>
    <name evidence="26" type="ORF">AU613_24705</name>
    <name evidence="22" type="ORF">AVC05_09735</name>
    <name evidence="20" type="ORF">B1P38_11700</name>
    <name evidence="18" type="ORF">CE70_07245</name>
    <name evidence="23" type="ORF">CFF59_17000</name>
    <name evidence="25" type="ORF">DD95_20420</name>
    <name evidence="12" type="ORF">DMO92_04130</name>
    <name evidence="13" type="ORF">DPF41_08505</name>
    <name evidence="14" type="ORF">DPS76_17410</name>
    <name evidence="27" type="ORF">DRM14_02795</name>
    <name evidence="15" type="ORF">DU071_11175</name>
    <name evidence="19" type="ORF">E0935_02800</name>
    <name evidence="16" type="ORF">EER35_02200</name>
    <name evidence="17" type="ORF">EPB30_03450</name>
    <name evidence="24" type="ORF">GB466_00925</name>
    <name evidence="11" type="ORF">SE14_03368</name>
</gene>
<comment type="function">
    <text evidence="9">Part of the tripartite ATP-independent periplasmic (TRAP) transport system.</text>
</comment>
<evidence type="ECO:0000313" key="28">
    <source>
        <dbReference type="Proteomes" id="UP000034636"/>
    </source>
</evidence>
<dbReference type="InterPro" id="IPR055348">
    <property type="entry name" value="DctQ"/>
</dbReference>